<organism evidence="1 2">
    <name type="scientific">Planctomyces bekefii</name>
    <dbReference type="NCBI Taxonomy" id="1653850"/>
    <lineage>
        <taxon>Bacteria</taxon>
        <taxon>Pseudomonadati</taxon>
        <taxon>Planctomycetota</taxon>
        <taxon>Planctomycetia</taxon>
        <taxon>Planctomycetales</taxon>
        <taxon>Planctomycetaceae</taxon>
        <taxon>Planctomyces</taxon>
    </lineage>
</organism>
<evidence type="ECO:0000313" key="1">
    <source>
        <dbReference type="EMBL" id="TWW09381.1"/>
    </source>
</evidence>
<dbReference type="InterPro" id="IPR011042">
    <property type="entry name" value="6-blade_b-propeller_TolB-like"/>
</dbReference>
<dbReference type="EMBL" id="SRHE01000292">
    <property type="protein sequence ID" value="TWW09381.1"/>
    <property type="molecule type" value="Genomic_DNA"/>
</dbReference>
<comment type="caution">
    <text evidence="1">The sequence shown here is derived from an EMBL/GenBank/DDBJ whole genome shotgun (WGS) entry which is preliminary data.</text>
</comment>
<proteinExistence type="predicted"/>
<name>A0A5C6M8R7_9PLAN</name>
<feature type="non-terminal residue" evidence="1">
    <location>
        <position position="1"/>
    </location>
</feature>
<sequence>LICLSWCSLQALADEVQVVVGGLMVSEGGDWKPELSPLTAPFGVAFDRAKTMWIVELEGGRVHRLSADGRLQQAGGDGSRSYRGDGGPLAQATFDGMHNCAVLPNDDLLIADSWNHCVRRVSAETHVISTIAGTGKQGFSGDGGPAVQATFDYVMCITLNPAASVLHIADLNNRRVRALDLKTGVVRTVAGNGQKGVPADGSRAVDAPLVDPRAAAEDSAGRLYVLERGGHALRVVLPDGTMRTVSGTGGQGFADGGPGEAQFGAPKHLCVGVRDRIYIADDQNGAIRVYDPQTHKVLTVLGRGFGDERIRLKNPHGVTVHDGWLYVVDMGNNRILRMREPGP</sequence>
<accession>A0A5C6M8R7</accession>
<gene>
    <name evidence="1" type="ORF">E3A20_14890</name>
</gene>
<dbReference type="Proteomes" id="UP000321083">
    <property type="component" value="Unassembled WGS sequence"/>
</dbReference>
<dbReference type="PANTHER" id="PTHR46388">
    <property type="entry name" value="NHL REPEAT-CONTAINING PROTEIN 2"/>
    <property type="match status" value="1"/>
</dbReference>
<evidence type="ECO:0000313" key="2">
    <source>
        <dbReference type="Proteomes" id="UP000321083"/>
    </source>
</evidence>
<dbReference type="SUPFAM" id="SSF101898">
    <property type="entry name" value="NHL repeat"/>
    <property type="match status" value="1"/>
</dbReference>
<protein>
    <submittedName>
        <fullName evidence="1">Uncharacterized protein</fullName>
    </submittedName>
</protein>
<dbReference type="AlphaFoldDB" id="A0A5C6M8R7"/>
<reference evidence="1 2" key="2">
    <citation type="submission" date="2019-08" db="EMBL/GenBank/DDBJ databases">
        <authorList>
            <person name="Henke P."/>
        </authorList>
    </citation>
    <scope>NUCLEOTIDE SEQUENCE [LARGE SCALE GENOMIC DNA]</scope>
    <source>
        <strain evidence="1">Phe10_nw2017</strain>
    </source>
</reference>
<dbReference type="PANTHER" id="PTHR46388:SF2">
    <property type="entry name" value="NHL REPEAT-CONTAINING PROTEIN 2"/>
    <property type="match status" value="1"/>
</dbReference>
<dbReference type="Gene3D" id="2.120.10.30">
    <property type="entry name" value="TolB, C-terminal domain"/>
    <property type="match status" value="3"/>
</dbReference>
<reference evidence="1 2" key="1">
    <citation type="submission" date="2019-08" db="EMBL/GenBank/DDBJ databases">
        <title>100 year-old enigma solved: identification of Planctomyces bekefii, the type genus and species of the phylum Planctomycetes.</title>
        <authorList>
            <person name="Svetlana D.N."/>
            <person name="Overmann J."/>
        </authorList>
    </citation>
    <scope>NUCLEOTIDE SEQUENCE [LARGE SCALE GENOMIC DNA]</scope>
    <source>
        <strain evidence="1">Phe10_nw2017</strain>
    </source>
</reference>
<keyword evidence="2" id="KW-1185">Reference proteome</keyword>